<keyword evidence="1" id="KW-0472">Membrane</keyword>
<name>A0A074X367_9PEZI</name>
<dbReference type="InterPro" id="IPR053143">
    <property type="entry name" value="Arylsulfate_ST"/>
</dbReference>
<dbReference type="GeneID" id="25408985"/>
<sequence>MILGSLSLFFLFVARAVANHVGSDYHPLTYNLDTGESRFNAKAWETRYGSYPFHSYRSSNLTSPAVRKATDSLQCYDDNLIFISPRGKKVANPAVTILDNHGRLIWSKHVQGQPYNFKVQEYKGENVLTYWVGDDAVGGHGEGYFYLLNNKYDEIARIRGVNDLRADLHELTITPEGTAIVTFYQIYPLNQPGIFRIKDTVYIWDCLFQEFDIATQKLVFEWRASDHHALNESYALIGTDGYTMEHPFDWYHINSVQKDDLGNYLVSARFTSSITYINGRTGAIIWILGGKRNSFTDLSNGQATNMQYQHLARFAPLTAFPSLMTKEIAEHGKQTHKDGTTKQLLTLFDNGIPPRPARGLILELTYPTPGSVNTIAPLTATLIQAYEHPLHMDSVSQGSLQIVNSNLTAHSDPHILLGFGWQGTWTEYFANGTLLCDSRIVVEAAMQSPGRGDVQSYSVLKFPWQGTPSHPPEAVPSKDEKSVFVSWNGATGVFAWRLSFMVEDRWQIHRKELKQGFETEIDLPHDFGKELRYVVVEALDENGKALGKTQVVDLWKQGLRSRITQMAPLDHGWVVLGLVFSVAILLFVADRVVKSRRSGSGLVAYQKLRRH</sequence>
<keyword evidence="2" id="KW-0732">Signal</keyword>
<protein>
    <recommendedName>
        <fullName evidence="5">ASST-domain-containing protein</fullName>
    </recommendedName>
</protein>
<dbReference type="AlphaFoldDB" id="A0A074X367"/>
<dbReference type="Proteomes" id="UP000027730">
    <property type="component" value="Unassembled WGS sequence"/>
</dbReference>
<dbReference type="RefSeq" id="XP_013430781.1">
    <property type="nucleotide sequence ID" value="XM_013575327.1"/>
</dbReference>
<dbReference type="InterPro" id="IPR011047">
    <property type="entry name" value="Quinoprotein_ADH-like_sf"/>
</dbReference>
<keyword evidence="4" id="KW-1185">Reference proteome</keyword>
<proteinExistence type="predicted"/>
<accession>A0A074X367</accession>
<dbReference type="EMBL" id="KL584703">
    <property type="protein sequence ID" value="KEQ76457.1"/>
    <property type="molecule type" value="Genomic_DNA"/>
</dbReference>
<feature type="signal peptide" evidence="2">
    <location>
        <begin position="1"/>
        <end position="18"/>
    </location>
</feature>
<feature type="transmembrane region" description="Helical" evidence="1">
    <location>
        <begin position="571"/>
        <end position="589"/>
    </location>
</feature>
<dbReference type="SUPFAM" id="SSF50998">
    <property type="entry name" value="Quinoprotein alcohol dehydrogenase-like"/>
    <property type="match status" value="1"/>
</dbReference>
<dbReference type="PANTHER" id="PTHR35340">
    <property type="entry name" value="PQQ ENZYME REPEAT PROTEIN-RELATED"/>
    <property type="match status" value="1"/>
</dbReference>
<evidence type="ECO:0000256" key="2">
    <source>
        <dbReference type="SAM" id="SignalP"/>
    </source>
</evidence>
<dbReference type="OrthoDB" id="5427350at2759"/>
<feature type="chain" id="PRO_5001702032" description="ASST-domain-containing protein" evidence="2">
    <location>
        <begin position="19"/>
        <end position="611"/>
    </location>
</feature>
<dbReference type="STRING" id="1043004.A0A074X367"/>
<evidence type="ECO:0000313" key="4">
    <source>
        <dbReference type="Proteomes" id="UP000027730"/>
    </source>
</evidence>
<evidence type="ECO:0000313" key="3">
    <source>
        <dbReference type="EMBL" id="KEQ76457.1"/>
    </source>
</evidence>
<dbReference type="Pfam" id="PF14269">
    <property type="entry name" value="Arylsulfotran_2"/>
    <property type="match status" value="1"/>
</dbReference>
<organism evidence="3 4">
    <name type="scientific">Aureobasidium namibiae CBS 147.97</name>
    <dbReference type="NCBI Taxonomy" id="1043004"/>
    <lineage>
        <taxon>Eukaryota</taxon>
        <taxon>Fungi</taxon>
        <taxon>Dikarya</taxon>
        <taxon>Ascomycota</taxon>
        <taxon>Pezizomycotina</taxon>
        <taxon>Dothideomycetes</taxon>
        <taxon>Dothideomycetidae</taxon>
        <taxon>Dothideales</taxon>
        <taxon>Saccotheciaceae</taxon>
        <taxon>Aureobasidium</taxon>
    </lineage>
</organism>
<dbReference type="InterPro" id="IPR039535">
    <property type="entry name" value="ASST-like"/>
</dbReference>
<dbReference type="PANTHER" id="PTHR35340:SF5">
    <property type="entry name" value="ASST-DOMAIN-CONTAINING PROTEIN"/>
    <property type="match status" value="1"/>
</dbReference>
<reference evidence="3 4" key="1">
    <citation type="journal article" date="2014" name="BMC Genomics">
        <title>Genome sequencing of four Aureobasidium pullulans varieties: biotechnological potential, stress tolerance, and description of new species.</title>
        <authorList>
            <person name="Gostin Ar C."/>
            <person name="Ohm R.A."/>
            <person name="Kogej T."/>
            <person name="Sonjak S."/>
            <person name="Turk M."/>
            <person name="Zajc J."/>
            <person name="Zalar P."/>
            <person name="Grube M."/>
            <person name="Sun H."/>
            <person name="Han J."/>
            <person name="Sharma A."/>
            <person name="Chiniquy J."/>
            <person name="Ngan C.Y."/>
            <person name="Lipzen A."/>
            <person name="Barry K."/>
            <person name="Grigoriev I.V."/>
            <person name="Gunde-Cimerman N."/>
        </authorList>
    </citation>
    <scope>NUCLEOTIDE SEQUENCE [LARGE SCALE GENOMIC DNA]</scope>
    <source>
        <strain evidence="3 4">CBS 147.97</strain>
    </source>
</reference>
<evidence type="ECO:0008006" key="5">
    <source>
        <dbReference type="Google" id="ProtNLM"/>
    </source>
</evidence>
<keyword evidence="1" id="KW-0812">Transmembrane</keyword>
<keyword evidence="1" id="KW-1133">Transmembrane helix</keyword>
<gene>
    <name evidence="3" type="ORF">M436DRAFT_38269</name>
</gene>
<dbReference type="HOGENOM" id="CLU_018249_0_1_1"/>
<evidence type="ECO:0000256" key="1">
    <source>
        <dbReference type="SAM" id="Phobius"/>
    </source>
</evidence>